<proteinExistence type="predicted"/>
<name>A0A7U3ZIC8_RUNSL</name>
<dbReference type="Proteomes" id="UP000000493">
    <property type="component" value="Chromosome"/>
</dbReference>
<dbReference type="KEGG" id="rsi:Runsl_1348"/>
<protein>
    <submittedName>
        <fullName evidence="1">Uncharacterized protein</fullName>
    </submittedName>
</protein>
<evidence type="ECO:0000313" key="1">
    <source>
        <dbReference type="EMBL" id="AEI47775.1"/>
    </source>
</evidence>
<gene>
    <name evidence="1" type="ordered locus">Runsl_1348</name>
</gene>
<dbReference type="AlphaFoldDB" id="A0A7U3ZIC8"/>
<reference evidence="2" key="1">
    <citation type="submission" date="2011-06" db="EMBL/GenBank/DDBJ databases">
        <title>The complete genome of chromosome of Runella slithyformis DSM 19594.</title>
        <authorList>
            <consortium name="US DOE Joint Genome Institute (JGI-PGF)"/>
            <person name="Lucas S."/>
            <person name="Han J."/>
            <person name="Lapidus A."/>
            <person name="Bruce D."/>
            <person name="Goodwin L."/>
            <person name="Pitluck S."/>
            <person name="Peters L."/>
            <person name="Kyrpides N."/>
            <person name="Mavromatis K."/>
            <person name="Ivanova N."/>
            <person name="Ovchinnikova G."/>
            <person name="Zhang X."/>
            <person name="Misra M."/>
            <person name="Detter J.C."/>
            <person name="Tapia R."/>
            <person name="Han C."/>
            <person name="Land M."/>
            <person name="Hauser L."/>
            <person name="Markowitz V."/>
            <person name="Cheng J.-F."/>
            <person name="Hugenholtz P."/>
            <person name="Woyke T."/>
            <person name="Wu D."/>
            <person name="Tindall B."/>
            <person name="Faehrich R."/>
            <person name="Brambilla E."/>
            <person name="Klenk H.-P."/>
            <person name="Eisen J.A."/>
        </authorList>
    </citation>
    <scope>NUCLEOTIDE SEQUENCE [LARGE SCALE GENOMIC DNA]</scope>
    <source>
        <strain evidence="2">ATCC 29530 / DSM 19594 / LMG 11500 / NCIMB 11436 / LSU 4</strain>
    </source>
</reference>
<sequence>MQLNRLQVRIAEWAASHGSNGFFQTFFEQLTEETERFYAKAVSYQTVSHRASAELNALKNKWQALVNIADVRTEGMRSSDFFGIVDKLFAMEDKTVKSLLRLYGLNENLRMVLDSHQKEIMLLREAMTFLEQYDTIFAGAKVSTLESREAAAYQSA</sequence>
<reference evidence="1 2" key="2">
    <citation type="journal article" date="2012" name="Stand. Genomic Sci.">
        <title>Complete genome sequence of the aquatic bacterium Runella slithyformis type strain (LSU 4(T)).</title>
        <authorList>
            <person name="Copeland A."/>
            <person name="Zhang X."/>
            <person name="Misra M."/>
            <person name="Lapidus A."/>
            <person name="Nolan M."/>
            <person name="Lucas S."/>
            <person name="Deshpande S."/>
            <person name="Cheng J.F."/>
            <person name="Tapia R."/>
            <person name="Goodwin L.A."/>
            <person name="Pitluck S."/>
            <person name="Liolios K."/>
            <person name="Pagani I."/>
            <person name="Ivanova N."/>
            <person name="Mikhailova N."/>
            <person name="Pati A."/>
            <person name="Chen A."/>
            <person name="Palaniappan K."/>
            <person name="Land M."/>
            <person name="Hauser L."/>
            <person name="Pan C."/>
            <person name="Jeffries C.D."/>
            <person name="Detter J.C."/>
            <person name="Brambilla E.M."/>
            <person name="Rohde M."/>
            <person name="Djao O.D."/>
            <person name="Goker M."/>
            <person name="Sikorski J."/>
            <person name="Tindall B.J."/>
            <person name="Woyke T."/>
            <person name="Bristow J."/>
            <person name="Eisen J.A."/>
            <person name="Markowitz V."/>
            <person name="Hugenholtz P."/>
            <person name="Kyrpides N.C."/>
            <person name="Klenk H.P."/>
            <person name="Mavromatis K."/>
        </authorList>
    </citation>
    <scope>NUCLEOTIDE SEQUENCE [LARGE SCALE GENOMIC DNA]</scope>
    <source>
        <strain evidence="2">ATCC 29530 / DSM 19594 / LMG 11500 / NCIMB 11436 / LSU 4</strain>
    </source>
</reference>
<evidence type="ECO:0000313" key="2">
    <source>
        <dbReference type="Proteomes" id="UP000000493"/>
    </source>
</evidence>
<organism evidence="1 2">
    <name type="scientific">Runella slithyformis (strain ATCC 29530 / DSM 19594 / LMG 11500 / NCIMB 11436 / LSU 4)</name>
    <dbReference type="NCBI Taxonomy" id="761193"/>
    <lineage>
        <taxon>Bacteria</taxon>
        <taxon>Pseudomonadati</taxon>
        <taxon>Bacteroidota</taxon>
        <taxon>Cytophagia</taxon>
        <taxon>Cytophagales</taxon>
        <taxon>Spirosomataceae</taxon>
        <taxon>Runella</taxon>
    </lineage>
</organism>
<keyword evidence="2" id="KW-1185">Reference proteome</keyword>
<dbReference type="EMBL" id="CP002859">
    <property type="protein sequence ID" value="AEI47775.1"/>
    <property type="molecule type" value="Genomic_DNA"/>
</dbReference>
<accession>A0A7U3ZIC8</accession>